<accession>A0A0K0E3E9</accession>
<dbReference type="InterPro" id="IPR036034">
    <property type="entry name" value="PDZ_sf"/>
</dbReference>
<dbReference type="STRING" id="6248.A0A0K0E3E9"/>
<evidence type="ECO:0000259" key="2">
    <source>
        <dbReference type="PROSITE" id="PS50106"/>
    </source>
</evidence>
<dbReference type="Gene3D" id="2.30.42.10">
    <property type="match status" value="1"/>
</dbReference>
<dbReference type="CDD" id="cd21180">
    <property type="entry name" value="GH2_GIPC"/>
    <property type="match status" value="1"/>
</dbReference>
<keyword evidence="3" id="KW-1185">Reference proteome</keyword>
<dbReference type="Pfam" id="PF00595">
    <property type="entry name" value="PDZ"/>
    <property type="match status" value="1"/>
</dbReference>
<dbReference type="InterPro" id="IPR055349">
    <property type="entry name" value="GH2_GIPC"/>
</dbReference>
<dbReference type="PROSITE" id="PS50106">
    <property type="entry name" value="PDZ"/>
    <property type="match status" value="1"/>
</dbReference>
<dbReference type="Proteomes" id="UP000035681">
    <property type="component" value="Unplaced"/>
</dbReference>
<evidence type="ECO:0000313" key="3">
    <source>
        <dbReference type="Proteomes" id="UP000035681"/>
    </source>
</evidence>
<dbReference type="AlphaFoldDB" id="A0A0K0E3E9"/>
<dbReference type="Pfam" id="PF25083">
    <property type="entry name" value="GIPC1_GH1"/>
    <property type="match status" value="1"/>
</dbReference>
<protein>
    <submittedName>
        <fullName evidence="4 5">PDZ domain-containing protein</fullName>
    </submittedName>
</protein>
<dbReference type="SUPFAM" id="SSF50156">
    <property type="entry name" value="PDZ domain-like"/>
    <property type="match status" value="1"/>
</dbReference>
<dbReference type="WBParaSite" id="SSTP_0000402100.1">
    <property type="protein sequence ID" value="SSTP_0000402100.1"/>
    <property type="gene ID" value="SSTP_0000402100"/>
</dbReference>
<dbReference type="InterPro" id="IPR056814">
    <property type="entry name" value="GIPC1-3_GH1"/>
</dbReference>
<dbReference type="WBParaSite" id="TCONS_00005706.p1">
    <property type="protein sequence ID" value="TCONS_00005706.p1"/>
    <property type="gene ID" value="XLOC_003954"/>
</dbReference>
<reference evidence="4" key="1">
    <citation type="submission" date="2015-08" db="UniProtKB">
        <authorList>
            <consortium name="WormBaseParasite"/>
        </authorList>
    </citation>
    <scope>IDENTIFICATION</scope>
</reference>
<evidence type="ECO:0000313" key="5">
    <source>
        <dbReference type="WBParaSite" id="TCONS_00005706.p1"/>
    </source>
</evidence>
<comment type="similarity">
    <text evidence="1">Belongs to the GIPC family.</text>
</comment>
<dbReference type="PANTHER" id="PTHR12259">
    <property type="entry name" value="RGS-GAIP INTERACTING PROTEIN GIPC"/>
    <property type="match status" value="1"/>
</dbReference>
<sequence>MRYSRSQSRNRHIQKDEIDVKLSSQLTNLFGSLGSGNKNEVVLTTDTLKNSPKFECILAHGSGVAYINSFKNLPELYLSIAKAFNIPPDDILYCTANSMKIEPSTFITNNVNFGDIIYAHIKGQRKEVQMTKTSDALGITITDNGAGYCFVKKIKPGSTSALACPAILIGDHIEKVNGNSMVGMTHCSVARVLRNISVGETFIIRLVEPYKTGFSHISSRGSRIPNKTTTDITSGTGTLRFKANGDVVIQEAPDKMIISAMNDIFDSYLGLHDDELALSIWEVGCNCQDVMELTKKINESEMGTFEFPDELIFDMWGVIDDFRKSRLSGQSTKNDSNK</sequence>
<dbReference type="SMART" id="SM00228">
    <property type="entry name" value="PDZ"/>
    <property type="match status" value="1"/>
</dbReference>
<feature type="domain" description="PDZ" evidence="2">
    <location>
        <begin position="127"/>
        <end position="195"/>
    </location>
</feature>
<organism evidence="4">
    <name type="scientific">Strongyloides stercoralis</name>
    <name type="common">Threadworm</name>
    <dbReference type="NCBI Taxonomy" id="6248"/>
    <lineage>
        <taxon>Eukaryota</taxon>
        <taxon>Metazoa</taxon>
        <taxon>Ecdysozoa</taxon>
        <taxon>Nematoda</taxon>
        <taxon>Chromadorea</taxon>
        <taxon>Rhabditida</taxon>
        <taxon>Tylenchina</taxon>
        <taxon>Panagrolaimomorpha</taxon>
        <taxon>Strongyloidoidea</taxon>
        <taxon>Strongyloididae</taxon>
        <taxon>Strongyloides</taxon>
    </lineage>
</organism>
<dbReference type="PANTHER" id="PTHR12259:SF1">
    <property type="entry name" value="GH21964P"/>
    <property type="match status" value="1"/>
</dbReference>
<dbReference type="InterPro" id="IPR001478">
    <property type="entry name" value="PDZ"/>
</dbReference>
<evidence type="ECO:0000256" key="1">
    <source>
        <dbReference type="ARBA" id="ARBA00009011"/>
    </source>
</evidence>
<dbReference type="Pfam" id="PF25082">
    <property type="entry name" value="GIPC1_GH2"/>
    <property type="match status" value="1"/>
</dbReference>
<name>A0A0K0E3E9_STRER</name>
<dbReference type="FunFam" id="2.30.42.10:FF:000097">
    <property type="entry name" value="PDZ domain-containing protein GIPC1 isoform 1"/>
    <property type="match status" value="1"/>
</dbReference>
<proteinExistence type="inferred from homology"/>
<evidence type="ECO:0000313" key="4">
    <source>
        <dbReference type="WBParaSite" id="SSTP_0000402100.1"/>
    </source>
</evidence>
<dbReference type="InterPro" id="IPR017379">
    <property type="entry name" value="GIPC1/2/3"/>
</dbReference>